<name>A0ABS6K038_9BACI</name>
<keyword evidence="4" id="KW-0460">Magnesium</keyword>
<evidence type="ECO:0000256" key="1">
    <source>
        <dbReference type="ARBA" id="ARBA00010638"/>
    </source>
</evidence>
<sequence length="191" mass="21973">MDKKQLRQQVKETLSSLSEEEKRLKTKKIQQHLFLLSAWKEAEVIGVTVSVGNEIDTYEIMERAWAEGKDVAVPKCFPNEKQLIFYKITSLDDLEESFYGLKEPQVERSTELMPEEISLLIVPGLIFDQKGYRVGYGGGYYDRFLNKFGTYFHTCSLCYDFQLSKELPVESHDIPVQTVVTDVKTLANLSD</sequence>
<dbReference type="EC" id="6.3.3.2" evidence="4"/>
<keyword evidence="5" id="KW-0436">Ligase</keyword>
<dbReference type="PANTHER" id="PTHR23407">
    <property type="entry name" value="ATPASE INHIBITOR/5-FORMYLTETRAHYDROFOLATE CYCLO-LIGASE"/>
    <property type="match status" value="1"/>
</dbReference>
<keyword evidence="4" id="KW-0479">Metal-binding</keyword>
<dbReference type="InterPro" id="IPR002698">
    <property type="entry name" value="FTHF_cligase"/>
</dbReference>
<evidence type="ECO:0000313" key="5">
    <source>
        <dbReference type="EMBL" id="MBU9724217.1"/>
    </source>
</evidence>
<dbReference type="SUPFAM" id="SSF100950">
    <property type="entry name" value="NagB/RpiA/CoA transferase-like"/>
    <property type="match status" value="1"/>
</dbReference>
<dbReference type="InterPro" id="IPR037171">
    <property type="entry name" value="NagB/RpiA_transferase-like"/>
</dbReference>
<dbReference type="NCBIfam" id="TIGR02727">
    <property type="entry name" value="MTHFS_bact"/>
    <property type="match status" value="1"/>
</dbReference>
<comment type="similarity">
    <text evidence="1 4">Belongs to the 5-formyltetrahydrofolate cyclo-ligase family.</text>
</comment>
<evidence type="ECO:0000256" key="4">
    <source>
        <dbReference type="RuleBase" id="RU361279"/>
    </source>
</evidence>
<dbReference type="Pfam" id="PF01812">
    <property type="entry name" value="5-FTHF_cyc-lig"/>
    <property type="match status" value="1"/>
</dbReference>
<dbReference type="PIRSF" id="PIRSF006806">
    <property type="entry name" value="FTHF_cligase"/>
    <property type="match status" value="1"/>
</dbReference>
<dbReference type="RefSeq" id="WP_088074844.1">
    <property type="nucleotide sequence ID" value="NZ_JAHQCR010000088.1"/>
</dbReference>
<evidence type="ECO:0000256" key="2">
    <source>
        <dbReference type="ARBA" id="ARBA00022741"/>
    </source>
</evidence>
<comment type="catalytic activity">
    <reaction evidence="4">
        <text>(6S)-5-formyl-5,6,7,8-tetrahydrofolate + ATP = (6R)-5,10-methenyltetrahydrofolate + ADP + phosphate</text>
        <dbReference type="Rhea" id="RHEA:10488"/>
        <dbReference type="ChEBI" id="CHEBI:30616"/>
        <dbReference type="ChEBI" id="CHEBI:43474"/>
        <dbReference type="ChEBI" id="CHEBI:57455"/>
        <dbReference type="ChEBI" id="CHEBI:57457"/>
        <dbReference type="ChEBI" id="CHEBI:456216"/>
        <dbReference type="EC" id="6.3.3.2"/>
    </reaction>
</comment>
<dbReference type="EMBL" id="JAHQCR010000088">
    <property type="protein sequence ID" value="MBU9724217.1"/>
    <property type="molecule type" value="Genomic_DNA"/>
</dbReference>
<proteinExistence type="inferred from homology"/>
<comment type="cofactor">
    <cofactor evidence="4">
        <name>Mg(2+)</name>
        <dbReference type="ChEBI" id="CHEBI:18420"/>
    </cofactor>
</comment>
<evidence type="ECO:0000313" key="6">
    <source>
        <dbReference type="Proteomes" id="UP000790580"/>
    </source>
</evidence>
<dbReference type="Proteomes" id="UP000790580">
    <property type="component" value="Unassembled WGS sequence"/>
</dbReference>
<keyword evidence="3 4" id="KW-0067">ATP-binding</keyword>
<gene>
    <name evidence="5" type="ORF">KS407_22600</name>
</gene>
<organism evidence="5 6">
    <name type="scientific">Evansella alkalicola</name>
    <dbReference type="NCBI Taxonomy" id="745819"/>
    <lineage>
        <taxon>Bacteria</taxon>
        <taxon>Bacillati</taxon>
        <taxon>Bacillota</taxon>
        <taxon>Bacilli</taxon>
        <taxon>Bacillales</taxon>
        <taxon>Bacillaceae</taxon>
        <taxon>Evansella</taxon>
    </lineage>
</organism>
<protein>
    <recommendedName>
        <fullName evidence="4">5-formyltetrahydrofolate cyclo-ligase</fullName>
        <ecNumber evidence="4">6.3.3.2</ecNumber>
    </recommendedName>
</protein>
<accession>A0ABS6K038</accession>
<dbReference type="GO" id="GO:0030272">
    <property type="term" value="F:5-formyltetrahydrofolate cyclo-ligase activity"/>
    <property type="evidence" value="ECO:0007669"/>
    <property type="project" value="UniProtKB-EC"/>
</dbReference>
<evidence type="ECO:0000256" key="3">
    <source>
        <dbReference type="ARBA" id="ARBA00022840"/>
    </source>
</evidence>
<dbReference type="Gene3D" id="3.40.50.10420">
    <property type="entry name" value="NagB/RpiA/CoA transferase-like"/>
    <property type="match status" value="1"/>
</dbReference>
<reference evidence="5 6" key="1">
    <citation type="submission" date="2021-06" db="EMBL/GenBank/DDBJ databases">
        <title>Bacillus sp. RD4P76, an endophyte from a halophyte.</title>
        <authorList>
            <person name="Sun J.-Q."/>
        </authorList>
    </citation>
    <scope>NUCLEOTIDE SEQUENCE [LARGE SCALE GENOMIC DNA]</scope>
    <source>
        <strain evidence="5 6">JCM 17098</strain>
    </source>
</reference>
<keyword evidence="2 4" id="KW-0547">Nucleotide-binding</keyword>
<keyword evidence="6" id="KW-1185">Reference proteome</keyword>
<dbReference type="InterPro" id="IPR024185">
    <property type="entry name" value="FTHF_cligase-like_sf"/>
</dbReference>
<dbReference type="PANTHER" id="PTHR23407:SF1">
    <property type="entry name" value="5-FORMYLTETRAHYDROFOLATE CYCLO-LIGASE"/>
    <property type="match status" value="1"/>
</dbReference>
<comment type="caution">
    <text evidence="5">The sequence shown here is derived from an EMBL/GenBank/DDBJ whole genome shotgun (WGS) entry which is preliminary data.</text>
</comment>